<dbReference type="GO" id="GO:0071944">
    <property type="term" value="C:cell periphery"/>
    <property type="evidence" value="ECO:0007669"/>
    <property type="project" value="UniProtKB-ARBA"/>
</dbReference>
<dbReference type="OrthoDB" id="4770059at2759"/>
<keyword evidence="4 6" id="KW-0472">Membrane</keyword>
<accession>A0A364L310</accession>
<gene>
    <name evidence="7" type="ORF">BHQ10_006202</name>
</gene>
<reference evidence="7 8" key="1">
    <citation type="journal article" date="2017" name="Biotechnol. Biofuels">
        <title>Differential beta-glucosidase expression as a function of carbon source availability in Talaromyces amestolkiae: a genomic and proteomic approach.</title>
        <authorList>
            <person name="de Eugenio L.I."/>
            <person name="Mendez-Liter J.A."/>
            <person name="Nieto-Dominguez M."/>
            <person name="Alonso L."/>
            <person name="Gil-Munoz J."/>
            <person name="Barriuso J."/>
            <person name="Prieto A."/>
            <person name="Martinez M.J."/>
        </authorList>
    </citation>
    <scope>NUCLEOTIDE SEQUENCE [LARGE SCALE GENOMIC DNA]</scope>
    <source>
        <strain evidence="7 8">CIB</strain>
    </source>
</reference>
<feature type="region of interest" description="Disordered" evidence="5">
    <location>
        <begin position="250"/>
        <end position="274"/>
    </location>
</feature>
<evidence type="ECO:0000313" key="8">
    <source>
        <dbReference type="Proteomes" id="UP000249363"/>
    </source>
</evidence>
<dbReference type="InterPro" id="IPR051694">
    <property type="entry name" value="Immunoregulatory_rcpt-like"/>
</dbReference>
<proteinExistence type="predicted"/>
<dbReference type="CDD" id="cd12087">
    <property type="entry name" value="TM_EGFR-like"/>
    <property type="match status" value="1"/>
</dbReference>
<evidence type="ECO:0000256" key="4">
    <source>
        <dbReference type="ARBA" id="ARBA00023136"/>
    </source>
</evidence>
<sequence>MGLSSTRALADGFGLLPISFFCYTFRIFFARYLSYVLLNCLLNRRQYWHCDRDESNMLSEVRLFFRQFIIASLLTNVGLDSAYSCQLDKTGWPWYSTELCTFQGSVTSTFLFTASESISTATGLANLNAYGMEVRWQASDTSPPSTTASSTLSTSVSASPASTAVSTSLPTSTPTSSASTSSLSTGAKAGIGIGAAVAALLILTGIVFFFIRRRRSYVAASTQDPTQFTPGQLQQQQYYVEAAAGDVQSKAPFHELPAQGREKAPVELSSESWR</sequence>
<name>A0A364L310_TALAM</name>
<evidence type="ECO:0000256" key="6">
    <source>
        <dbReference type="SAM" id="Phobius"/>
    </source>
</evidence>
<dbReference type="Proteomes" id="UP000249363">
    <property type="component" value="Unassembled WGS sequence"/>
</dbReference>
<feature type="region of interest" description="Disordered" evidence="5">
    <location>
        <begin position="163"/>
        <end position="183"/>
    </location>
</feature>
<dbReference type="RefSeq" id="XP_040734706.1">
    <property type="nucleotide sequence ID" value="XM_040878763.1"/>
</dbReference>
<evidence type="ECO:0000256" key="1">
    <source>
        <dbReference type="ARBA" id="ARBA00004167"/>
    </source>
</evidence>
<evidence type="ECO:0000256" key="2">
    <source>
        <dbReference type="ARBA" id="ARBA00022692"/>
    </source>
</evidence>
<evidence type="ECO:0000256" key="3">
    <source>
        <dbReference type="ARBA" id="ARBA00022989"/>
    </source>
</evidence>
<organism evidence="7 8">
    <name type="scientific">Talaromyces amestolkiae</name>
    <dbReference type="NCBI Taxonomy" id="1196081"/>
    <lineage>
        <taxon>Eukaryota</taxon>
        <taxon>Fungi</taxon>
        <taxon>Dikarya</taxon>
        <taxon>Ascomycota</taxon>
        <taxon>Pezizomycotina</taxon>
        <taxon>Eurotiomycetes</taxon>
        <taxon>Eurotiomycetidae</taxon>
        <taxon>Eurotiales</taxon>
        <taxon>Trichocomaceae</taxon>
        <taxon>Talaromyces</taxon>
        <taxon>Talaromyces sect. Talaromyces</taxon>
    </lineage>
</organism>
<feature type="transmembrane region" description="Helical" evidence="6">
    <location>
        <begin position="20"/>
        <end position="42"/>
    </location>
</feature>
<keyword evidence="2 6" id="KW-0812">Transmembrane</keyword>
<feature type="transmembrane region" description="Helical" evidence="6">
    <location>
        <begin position="189"/>
        <end position="211"/>
    </location>
</feature>
<evidence type="ECO:0008006" key="9">
    <source>
        <dbReference type="Google" id="ProtNLM"/>
    </source>
</evidence>
<protein>
    <recommendedName>
        <fullName evidence="9">Mid2 domain-containing protein</fullName>
    </recommendedName>
</protein>
<dbReference type="GeneID" id="63795418"/>
<keyword evidence="3 6" id="KW-1133">Transmembrane helix</keyword>
<dbReference type="PANTHER" id="PTHR15549">
    <property type="entry name" value="PAIRED IMMUNOGLOBULIN-LIKE TYPE 2 RECEPTOR"/>
    <property type="match status" value="1"/>
</dbReference>
<evidence type="ECO:0000313" key="7">
    <source>
        <dbReference type="EMBL" id="RAO70190.1"/>
    </source>
</evidence>
<dbReference type="PANTHER" id="PTHR15549:SF6">
    <property type="entry name" value="MID2 DOMAIN-CONTAINING PROTEIN"/>
    <property type="match status" value="1"/>
</dbReference>
<comment type="subcellular location">
    <subcellularLocation>
        <location evidence="1">Membrane</location>
        <topology evidence="1">Single-pass membrane protein</topology>
    </subcellularLocation>
</comment>
<dbReference type="STRING" id="1196081.A0A364L310"/>
<dbReference type="AlphaFoldDB" id="A0A364L310"/>
<keyword evidence="8" id="KW-1185">Reference proteome</keyword>
<dbReference type="GO" id="GO:0016020">
    <property type="term" value="C:membrane"/>
    <property type="evidence" value="ECO:0007669"/>
    <property type="project" value="UniProtKB-SubCell"/>
</dbReference>
<evidence type="ECO:0000256" key="5">
    <source>
        <dbReference type="SAM" id="MobiDB-lite"/>
    </source>
</evidence>
<comment type="caution">
    <text evidence="7">The sequence shown here is derived from an EMBL/GenBank/DDBJ whole genome shotgun (WGS) entry which is preliminary data.</text>
</comment>
<dbReference type="EMBL" id="MIKG01000011">
    <property type="protein sequence ID" value="RAO70190.1"/>
    <property type="molecule type" value="Genomic_DNA"/>
</dbReference>
<feature type="transmembrane region" description="Helical" evidence="6">
    <location>
        <begin position="63"/>
        <end position="83"/>
    </location>
</feature>